<reference evidence="5 6" key="1">
    <citation type="journal article" date="2010" name="Plant Cell">
        <title>The Chlorella variabilis NC64A genome reveals adaptation to photosymbiosis, coevolution with viruses, and cryptic sex.</title>
        <authorList>
            <person name="Blanc G."/>
            <person name="Duncan G."/>
            <person name="Agarkova I."/>
            <person name="Borodovsky M."/>
            <person name="Gurnon J."/>
            <person name="Kuo A."/>
            <person name="Lindquist E."/>
            <person name="Lucas S."/>
            <person name="Pangilinan J."/>
            <person name="Polle J."/>
            <person name="Salamov A."/>
            <person name="Terry A."/>
            <person name="Yamada T."/>
            <person name="Dunigan D.D."/>
            <person name="Grigoriev I.V."/>
            <person name="Claverie J.M."/>
            <person name="Van Etten J.L."/>
        </authorList>
    </citation>
    <scope>NUCLEOTIDE SEQUENCE [LARGE SCALE GENOMIC DNA]</scope>
    <source>
        <strain evidence="5 6">NC64A</strain>
    </source>
</reference>
<feature type="region of interest" description="Disordered" evidence="2">
    <location>
        <begin position="598"/>
        <end position="618"/>
    </location>
</feature>
<dbReference type="InterPro" id="IPR050617">
    <property type="entry name" value="E3_ligase_FN3/SPRY"/>
</dbReference>
<dbReference type="OrthoDB" id="443915at2759"/>
<evidence type="ECO:0000256" key="1">
    <source>
        <dbReference type="PROSITE-ProRule" id="PRU00176"/>
    </source>
</evidence>
<feature type="domain" description="Fibronectin type-III" evidence="4">
    <location>
        <begin position="793"/>
        <end position="882"/>
    </location>
</feature>
<dbReference type="Gene3D" id="1.10.472.10">
    <property type="entry name" value="Cyclin-like"/>
    <property type="match status" value="1"/>
</dbReference>
<feature type="compositionally biased region" description="Pro residues" evidence="2">
    <location>
        <begin position="71"/>
        <end position="80"/>
    </location>
</feature>
<feature type="domain" description="RRM" evidence="3">
    <location>
        <begin position="1076"/>
        <end position="1150"/>
    </location>
</feature>
<feature type="region of interest" description="Disordered" evidence="2">
    <location>
        <begin position="1"/>
        <end position="90"/>
    </location>
</feature>
<dbReference type="Gene3D" id="3.30.70.330">
    <property type="match status" value="1"/>
</dbReference>
<evidence type="ECO:0000259" key="4">
    <source>
        <dbReference type="PROSITE" id="PS50853"/>
    </source>
</evidence>
<feature type="domain" description="Fibronectin type-III" evidence="4">
    <location>
        <begin position="86"/>
        <end position="199"/>
    </location>
</feature>
<organism evidence="6">
    <name type="scientific">Chlorella variabilis</name>
    <name type="common">Green alga</name>
    <dbReference type="NCBI Taxonomy" id="554065"/>
    <lineage>
        <taxon>Eukaryota</taxon>
        <taxon>Viridiplantae</taxon>
        <taxon>Chlorophyta</taxon>
        <taxon>core chlorophytes</taxon>
        <taxon>Trebouxiophyceae</taxon>
        <taxon>Chlorellales</taxon>
        <taxon>Chlorellaceae</taxon>
        <taxon>Chlorella clade</taxon>
        <taxon>Chlorella</taxon>
    </lineage>
</organism>
<dbReference type="Gene3D" id="1.10.20.70">
    <property type="entry name" value="Transcription termination and cleavage factor, C-terminal domain"/>
    <property type="match status" value="1"/>
</dbReference>
<dbReference type="Pfam" id="PF14304">
    <property type="entry name" value="CSTF_C"/>
    <property type="match status" value="1"/>
</dbReference>
<dbReference type="SMART" id="SM00360">
    <property type="entry name" value="RRM"/>
    <property type="match status" value="1"/>
</dbReference>
<dbReference type="STRING" id="554065.E1Z6P4"/>
<dbReference type="PANTHER" id="PTHR24099">
    <property type="entry name" value="E3 UBIQUITIN-PROTEIN LIGASE TRIM36-RELATED"/>
    <property type="match status" value="1"/>
</dbReference>
<dbReference type="SMART" id="SM00060">
    <property type="entry name" value="FN3"/>
    <property type="match status" value="8"/>
</dbReference>
<keyword evidence="6" id="KW-1185">Reference proteome</keyword>
<dbReference type="InterPro" id="IPR035979">
    <property type="entry name" value="RBD_domain_sf"/>
</dbReference>
<dbReference type="Gene3D" id="2.60.40.10">
    <property type="entry name" value="Immunoglobulins"/>
    <property type="match status" value="9"/>
</dbReference>
<dbReference type="GO" id="GO:0031124">
    <property type="term" value="P:mRNA 3'-end processing"/>
    <property type="evidence" value="ECO:0007669"/>
    <property type="project" value="InterPro"/>
</dbReference>
<dbReference type="GeneID" id="17357850"/>
<feature type="compositionally biased region" description="Low complexity" evidence="2">
    <location>
        <begin position="1354"/>
        <end position="1372"/>
    </location>
</feature>
<feature type="compositionally biased region" description="Low complexity" evidence="2">
    <location>
        <begin position="25"/>
        <end position="57"/>
    </location>
</feature>
<feature type="region of interest" description="Disordered" evidence="2">
    <location>
        <begin position="675"/>
        <end position="698"/>
    </location>
</feature>
<proteinExistence type="predicted"/>
<dbReference type="InterPro" id="IPR025742">
    <property type="entry name" value="CSTF2_hinge"/>
</dbReference>
<sequence>MEAHDRAGSWSSPEQRRADASKPILPASSAAAAAAAAAALARRPSTASSPATVAAAPAPAPAPASQQKGDAPPPPPPPPEVVVKHPPGVPQAVETSTTAISLSWQPSVCAIHSQVSVAVEYIVHYELQMQQVDDKGALHSDRWSAQYTGTASFVQVKGLRPGRSYAARVTAVPQVINMPEAVVVASPPSDIMLVQTLPCPPMGQSAPQLASRMKKELKFKWAEPEESGGRPLEYVLQMSPAPEGFEGGSGAATPDGFYQVYRGPERAYVAKRLVPGVQYCGRVKAINCEGESAFSPLAVFYTQATVPSWSPSDAPFVWDTTASSVTLGWPEPASNGGNVTSYEVEMDDGSGSGFRLVTRSLERQCIVQGLRSGILYKFREPDDDGGSPIVYYQVEVRPRCAAARRNLADDWSVYYQGPEKACTIGGLRAGCSYMARVFAVSEAGAGAFSAASILHTAPSTPGGSPVSAYRLEMCCLGPTEGPHSDSGKGKGKLDPPFELAYLGPQCNAVLSGLEPGHRYALRCSAINEQGSSGWGHTAHVETLPGLPFPVDSMQLVAAASTSLKMSWCQPYGQGDPVASYVLEMATALSLPTLPLAPPPPQLQQQQHDETAAVQQSDGQQQVPINGTLGGDAGVLDSYFQPAYQGVDCSCAVSGLEPSTEYTFRMRAYNSVGSSVSEPKTFRTAPAAPSCPRDVDQQDATPSSLRISWLPPANDHGAPITGYQLECARSSSRGASSMAHAWKLAHQAGGLHAQVNDLVSGSLYLARVRAGNACGWGPWSEPLPCSTAPDVPNAPAGLAARVVGTTVRTSWEVAEDNGAAIQMYELEMAGGGGQFTMVFRGEGTSHRVQQLDPHSSYQFRVRAVNTVGAGPFSSVVAVQTSKAPPLPPQEVLAWAADHGSSPNTVDISWVPAQQGTQEAVCVSYEVEATTGPSSLAVRQTCAGRITQMVLTGLQPGATYSVKVRGVGADGAGHGAWSHPPAKRLAAAFVFLAAKVEEASLRTNDMLNAVAAHAAGATAGDSAELARFPCLVGDAYQAAKRQLIQDEQLLLRYLRFDIGADQPHRHLYVLAHCWGASLGNLSYDLTDQDVIDHFSQVGPVKHVRIVTERDTGKPRGFGFIEFFDIPTAESAIRNLSGKDFKGRTIRIVYAEGGPGEFRSGRDFDDQRGPPSRFDDRGGPGGPGRRPMRDRVVGGDLAYHASHGVAALLDAPLAPGAPADAITHLLARRSRAELYDYLAQMKGLLQRNPTQARQILVDNPQLAKALFQMQVILGMVSNPLGDVAPKGVAPPNLMPRHEPPHGQGPPGPTPMGGPDGMMMGGPGGPPPHMQGPPGAHGMEPPPPIMVGAPVQGPPMGMPGTSMPPQQQPPYMGGPMDQPPMGQPYQPPPQGYMPPPQQQQQQPPPYMVPPEGMQGGPGYGLPPQQPPVQPSQPVDPRRMAVAGGVPPRPMMSLATQPPPQQPQPPQPSMPAMQQPQPAPGGGALTAEQQQALLQQVMSLTPQQIELLPPQQKAQVLALQQQLGHR</sequence>
<gene>
    <name evidence="5" type="ORF">CHLNCDRAFT_56825</name>
</gene>
<dbReference type="Proteomes" id="UP000008141">
    <property type="component" value="Unassembled WGS sequence"/>
</dbReference>
<evidence type="ECO:0000256" key="2">
    <source>
        <dbReference type="SAM" id="MobiDB-lite"/>
    </source>
</evidence>
<dbReference type="InterPro" id="IPR000504">
    <property type="entry name" value="RRM_dom"/>
</dbReference>
<feature type="domain" description="Fibronectin type-III" evidence="4">
    <location>
        <begin position="596"/>
        <end position="686"/>
    </location>
</feature>
<feature type="compositionally biased region" description="Pro residues" evidence="2">
    <location>
        <begin position="1452"/>
        <end position="1464"/>
    </location>
</feature>
<name>E1Z6P4_CHLVA</name>
<feature type="domain" description="Fibronectin type-III" evidence="4">
    <location>
        <begin position="690"/>
        <end position="789"/>
    </location>
</feature>
<dbReference type="CDD" id="cd12398">
    <property type="entry name" value="RRM_CSTF2_RNA15_like"/>
    <property type="match status" value="1"/>
</dbReference>
<dbReference type="InterPro" id="IPR038192">
    <property type="entry name" value="CSTF_C_sf"/>
</dbReference>
<evidence type="ECO:0000313" key="6">
    <source>
        <dbReference type="Proteomes" id="UP000008141"/>
    </source>
</evidence>
<dbReference type="PROSITE" id="PS50853">
    <property type="entry name" value="FN3"/>
    <property type="match status" value="7"/>
</dbReference>
<dbReference type="GO" id="GO:0003723">
    <property type="term" value="F:RNA binding"/>
    <property type="evidence" value="ECO:0007669"/>
    <property type="project" value="UniProtKB-UniRule"/>
</dbReference>
<dbReference type="SUPFAM" id="SSF49265">
    <property type="entry name" value="Fibronectin type III"/>
    <property type="match status" value="5"/>
</dbReference>
<dbReference type="Pfam" id="PF14327">
    <property type="entry name" value="CSTF2_hinge"/>
    <property type="match status" value="1"/>
</dbReference>
<dbReference type="InParanoid" id="E1Z6P4"/>
<dbReference type="InterPro" id="IPR003961">
    <property type="entry name" value="FN3_dom"/>
</dbReference>
<dbReference type="RefSeq" id="XP_005850487.1">
    <property type="nucleotide sequence ID" value="XM_005850425.1"/>
</dbReference>
<feature type="region of interest" description="Disordered" evidence="2">
    <location>
        <begin position="1283"/>
        <end position="1485"/>
    </location>
</feature>
<dbReference type="InterPro" id="IPR036116">
    <property type="entry name" value="FN3_sf"/>
</dbReference>
<dbReference type="Pfam" id="PF00076">
    <property type="entry name" value="RRM_1"/>
    <property type="match status" value="1"/>
</dbReference>
<dbReference type="InterPro" id="IPR026896">
    <property type="entry name" value="CSTF_C"/>
</dbReference>
<accession>E1Z6P4</accession>
<dbReference type="PRINTS" id="PR00014">
    <property type="entry name" value="FNTYPEIII"/>
</dbReference>
<dbReference type="EMBL" id="GL433837">
    <property type="protein sequence ID" value="EFN58385.1"/>
    <property type="molecule type" value="Genomic_DNA"/>
</dbReference>
<feature type="domain" description="Fibronectin type-III" evidence="4">
    <location>
        <begin position="357"/>
        <end position="459"/>
    </location>
</feature>
<evidence type="ECO:0000259" key="3">
    <source>
        <dbReference type="PROSITE" id="PS50102"/>
    </source>
</evidence>
<protein>
    <submittedName>
        <fullName evidence="5">Uncharacterized protein</fullName>
    </submittedName>
</protein>
<feature type="compositionally biased region" description="Pro residues" evidence="2">
    <location>
        <begin position="1299"/>
        <end position="1308"/>
    </location>
</feature>
<feature type="domain" description="Fibronectin type-III" evidence="4">
    <location>
        <begin position="203"/>
        <end position="305"/>
    </location>
</feature>
<dbReference type="InterPro" id="IPR013783">
    <property type="entry name" value="Ig-like_fold"/>
</dbReference>
<feature type="domain" description="Fibronectin type-III" evidence="4">
    <location>
        <begin position="886"/>
        <end position="986"/>
    </location>
</feature>
<feature type="compositionally biased region" description="Pro residues" evidence="2">
    <location>
        <begin position="1373"/>
        <end position="1404"/>
    </location>
</feature>
<dbReference type="InterPro" id="IPR036915">
    <property type="entry name" value="Cyclin-like_sf"/>
</dbReference>
<dbReference type="Pfam" id="PF00041">
    <property type="entry name" value="fn3"/>
    <property type="match status" value="7"/>
</dbReference>
<feature type="region of interest" description="Disordered" evidence="2">
    <location>
        <begin position="1154"/>
        <end position="1187"/>
    </location>
</feature>
<dbReference type="eggNOG" id="KOG0108">
    <property type="taxonomic scope" value="Eukaryota"/>
</dbReference>
<feature type="compositionally biased region" description="Basic and acidic residues" evidence="2">
    <location>
        <begin position="1156"/>
        <end position="1175"/>
    </location>
</feature>
<evidence type="ECO:0000313" key="5">
    <source>
        <dbReference type="EMBL" id="EFN58385.1"/>
    </source>
</evidence>
<dbReference type="CDD" id="cd00063">
    <property type="entry name" value="FN3"/>
    <property type="match status" value="9"/>
</dbReference>
<dbReference type="PANTHER" id="PTHR24099:SF11">
    <property type="entry name" value="FIBRONECTIN TYPE III DOMAIN-CONTAINING 3BA-RELATED"/>
    <property type="match status" value="1"/>
</dbReference>
<dbReference type="SUPFAM" id="SSF54928">
    <property type="entry name" value="RNA-binding domain, RBD"/>
    <property type="match status" value="1"/>
</dbReference>
<feature type="compositionally biased region" description="Gly residues" evidence="2">
    <location>
        <begin position="1310"/>
        <end position="1319"/>
    </location>
</feature>
<dbReference type="PROSITE" id="PS50102">
    <property type="entry name" value="RRM"/>
    <property type="match status" value="1"/>
</dbReference>
<keyword evidence="1" id="KW-0694">RNA-binding</keyword>
<dbReference type="KEGG" id="cvr:CHLNCDRAFT_56825"/>
<dbReference type="SUPFAM" id="SSF47954">
    <property type="entry name" value="Cyclin-like"/>
    <property type="match status" value="1"/>
</dbReference>
<dbReference type="Gene3D" id="1.25.40.630">
    <property type="match status" value="1"/>
</dbReference>
<dbReference type="InterPro" id="IPR012677">
    <property type="entry name" value="Nucleotide-bd_a/b_plait_sf"/>
</dbReference>